<dbReference type="GO" id="GO:0051301">
    <property type="term" value="P:cell division"/>
    <property type="evidence" value="ECO:0007669"/>
    <property type="project" value="UniProtKB-KW"/>
</dbReference>
<dbReference type="EMBL" id="JACPSX010000108">
    <property type="protein sequence ID" value="MBI3014642.1"/>
    <property type="molecule type" value="Genomic_DNA"/>
</dbReference>
<dbReference type="HAMAP" id="MF_01804">
    <property type="entry name" value="ScpB"/>
    <property type="match status" value="1"/>
</dbReference>
<evidence type="ECO:0000256" key="4">
    <source>
        <dbReference type="ARBA" id="ARBA00023306"/>
    </source>
</evidence>
<dbReference type="PANTHER" id="PTHR34298">
    <property type="entry name" value="SEGREGATION AND CONDENSATION PROTEIN B"/>
    <property type="match status" value="1"/>
</dbReference>
<gene>
    <name evidence="5 7" type="primary">scpB</name>
    <name evidence="7" type="ORF">HYY65_06200</name>
</gene>
<comment type="subcellular location">
    <subcellularLocation>
        <location evidence="5">Cytoplasm</location>
    </subcellularLocation>
    <text evidence="5">Associated with two foci at the outer edges of the nucleoid region in young cells, and at four foci within both cell halves in older cells.</text>
</comment>
<dbReference type="GO" id="GO:0006260">
    <property type="term" value="P:DNA replication"/>
    <property type="evidence" value="ECO:0007669"/>
    <property type="project" value="UniProtKB-UniRule"/>
</dbReference>
<dbReference type="NCBIfam" id="TIGR00281">
    <property type="entry name" value="SMC-Scp complex subunit ScpB"/>
    <property type="match status" value="1"/>
</dbReference>
<organism evidence="7 8">
    <name type="scientific">Tectimicrobiota bacterium</name>
    <dbReference type="NCBI Taxonomy" id="2528274"/>
    <lineage>
        <taxon>Bacteria</taxon>
        <taxon>Pseudomonadati</taxon>
        <taxon>Nitrospinota/Tectimicrobiota group</taxon>
        <taxon>Candidatus Tectimicrobiota</taxon>
    </lineage>
</organism>
<protein>
    <recommendedName>
        <fullName evidence="5">Segregation and condensation protein B</fullName>
    </recommendedName>
</protein>
<evidence type="ECO:0000256" key="3">
    <source>
        <dbReference type="ARBA" id="ARBA00022829"/>
    </source>
</evidence>
<dbReference type="Proteomes" id="UP000741360">
    <property type="component" value="Unassembled WGS sequence"/>
</dbReference>
<comment type="caution">
    <text evidence="7">The sequence shown here is derived from an EMBL/GenBank/DDBJ whole genome shotgun (WGS) entry which is preliminary data.</text>
</comment>
<dbReference type="InterPro" id="IPR005234">
    <property type="entry name" value="ScpB_csome_segregation"/>
</dbReference>
<name>A0A932GPQ9_UNCTE</name>
<evidence type="ECO:0000256" key="6">
    <source>
        <dbReference type="SAM" id="MobiDB-lite"/>
    </source>
</evidence>
<accession>A0A932GPQ9</accession>
<comment type="function">
    <text evidence="5">Participates in chromosomal partition during cell division. May act via the formation of a condensin-like complex containing Smc and ScpA that pull DNA away from mid-cell into both cell halves.</text>
</comment>
<dbReference type="InterPro" id="IPR036390">
    <property type="entry name" value="WH_DNA-bd_sf"/>
</dbReference>
<keyword evidence="3 5" id="KW-0159">Chromosome partition</keyword>
<dbReference type="Pfam" id="PF04079">
    <property type="entry name" value="SMC_ScpB"/>
    <property type="match status" value="1"/>
</dbReference>
<keyword evidence="2 5" id="KW-0132">Cell division</keyword>
<keyword evidence="1 5" id="KW-0963">Cytoplasm</keyword>
<evidence type="ECO:0000256" key="5">
    <source>
        <dbReference type="HAMAP-Rule" id="MF_01804"/>
    </source>
</evidence>
<dbReference type="SUPFAM" id="SSF46785">
    <property type="entry name" value="Winged helix' DNA-binding domain"/>
    <property type="match status" value="2"/>
</dbReference>
<comment type="subunit">
    <text evidence="5">Homodimer. Homodimerization may be required to stabilize the binding of ScpA to the Smc head domains. Component of a cohesin-like complex composed of ScpA, ScpB and the Smc homodimer, in which ScpA and ScpB bind to the head domain of Smc. The presence of the three proteins is required for the association of the complex with DNA.</text>
</comment>
<comment type="similarity">
    <text evidence="5">Belongs to the ScpB family.</text>
</comment>
<evidence type="ECO:0000256" key="2">
    <source>
        <dbReference type="ARBA" id="ARBA00022618"/>
    </source>
</evidence>
<reference evidence="7" key="1">
    <citation type="submission" date="2020-07" db="EMBL/GenBank/DDBJ databases">
        <title>Huge and variable diversity of episymbiotic CPR bacteria and DPANN archaea in groundwater ecosystems.</title>
        <authorList>
            <person name="He C.Y."/>
            <person name="Keren R."/>
            <person name="Whittaker M."/>
            <person name="Farag I.F."/>
            <person name="Doudna J."/>
            <person name="Cate J.H.D."/>
            <person name="Banfield J.F."/>
        </authorList>
    </citation>
    <scope>NUCLEOTIDE SEQUENCE</scope>
    <source>
        <strain evidence="7">NC_groundwater_717_Ag_S-0.2um_59_8</strain>
    </source>
</reference>
<sequence>MNDSELKAILESILFIAEGPVTLKQFCELFQEKCEKEQVRRLLEELKIDFAERALQLVEVAGGYRLCTRPVHAEWIRSFQAQERRTRLSPAALETLAIIAYRQPITRVEIDEIRGVDCSTVLKTLLERRLVRILGRRRAPGNPLTYGSTREFLEYFGLKDLKDLPTLSEFSPPEEVEIYSHEAEAAEDPGGSGDLLPA</sequence>
<dbReference type="InterPro" id="IPR036388">
    <property type="entry name" value="WH-like_DNA-bd_sf"/>
</dbReference>
<feature type="region of interest" description="Disordered" evidence="6">
    <location>
        <begin position="179"/>
        <end position="198"/>
    </location>
</feature>
<evidence type="ECO:0000313" key="8">
    <source>
        <dbReference type="Proteomes" id="UP000741360"/>
    </source>
</evidence>
<evidence type="ECO:0000256" key="1">
    <source>
        <dbReference type="ARBA" id="ARBA00022490"/>
    </source>
</evidence>
<proteinExistence type="inferred from homology"/>
<dbReference type="GO" id="GO:0005737">
    <property type="term" value="C:cytoplasm"/>
    <property type="evidence" value="ECO:0007669"/>
    <property type="project" value="UniProtKB-SubCell"/>
</dbReference>
<keyword evidence="4 5" id="KW-0131">Cell cycle</keyword>
<dbReference type="PIRSF" id="PIRSF019345">
    <property type="entry name" value="ScpB"/>
    <property type="match status" value="1"/>
</dbReference>
<evidence type="ECO:0000313" key="7">
    <source>
        <dbReference type="EMBL" id="MBI3014642.1"/>
    </source>
</evidence>
<dbReference type="Gene3D" id="1.10.10.10">
    <property type="entry name" value="Winged helix-like DNA-binding domain superfamily/Winged helix DNA-binding domain"/>
    <property type="match status" value="2"/>
</dbReference>
<dbReference type="GO" id="GO:0051304">
    <property type="term" value="P:chromosome separation"/>
    <property type="evidence" value="ECO:0007669"/>
    <property type="project" value="InterPro"/>
</dbReference>
<dbReference type="PANTHER" id="PTHR34298:SF2">
    <property type="entry name" value="SEGREGATION AND CONDENSATION PROTEIN B"/>
    <property type="match status" value="1"/>
</dbReference>
<dbReference type="AlphaFoldDB" id="A0A932GPQ9"/>